<gene>
    <name evidence="2" type="ORF">Cch02nite_67750</name>
</gene>
<dbReference type="EMBL" id="BONG01000060">
    <property type="protein sequence ID" value="GIF93331.1"/>
    <property type="molecule type" value="Genomic_DNA"/>
</dbReference>
<accession>A0A8J3K553</accession>
<dbReference type="InterPro" id="IPR015797">
    <property type="entry name" value="NUDIX_hydrolase-like_dom_sf"/>
</dbReference>
<feature type="domain" description="Nudix hydrolase" evidence="1">
    <location>
        <begin position="2"/>
        <end position="143"/>
    </location>
</feature>
<dbReference type="AlphaFoldDB" id="A0A8J3K553"/>
<proteinExistence type="predicted"/>
<dbReference type="RefSeq" id="WP_191840514.1">
    <property type="nucleotide sequence ID" value="NZ_BAAALB010000051.1"/>
</dbReference>
<dbReference type="Proteomes" id="UP000619293">
    <property type="component" value="Unassembled WGS sequence"/>
</dbReference>
<protein>
    <recommendedName>
        <fullName evidence="1">Nudix hydrolase domain-containing protein</fullName>
    </recommendedName>
</protein>
<comment type="caution">
    <text evidence="2">The sequence shown here is derived from an EMBL/GenBank/DDBJ whole genome shotgun (WGS) entry which is preliminary data.</text>
</comment>
<dbReference type="PROSITE" id="PS51462">
    <property type="entry name" value="NUDIX"/>
    <property type="match status" value="1"/>
</dbReference>
<dbReference type="Gene3D" id="3.90.79.10">
    <property type="entry name" value="Nucleoside Triphosphate Pyrophosphohydrolase"/>
    <property type="match status" value="1"/>
</dbReference>
<sequence>MKRVSKVVAYIVHDGRLVVFAHGDDETLALSGIQVPAGTVRPGELPEDAVLREAYEETELPGLRLVRYLGVGEYDARPSADAVHVRHFYELAVDADEVPERWTTYETGDGSHDPIRFDLYWMPLEQAHVLVGGQGSHLGRLFD</sequence>
<evidence type="ECO:0000259" key="1">
    <source>
        <dbReference type="PROSITE" id="PS51462"/>
    </source>
</evidence>
<name>A0A8J3K553_9ACTN</name>
<dbReference type="InterPro" id="IPR000086">
    <property type="entry name" value="NUDIX_hydrolase_dom"/>
</dbReference>
<organism evidence="2 3">
    <name type="scientific">Catellatospora chokoriensis</name>
    <dbReference type="NCBI Taxonomy" id="310353"/>
    <lineage>
        <taxon>Bacteria</taxon>
        <taxon>Bacillati</taxon>
        <taxon>Actinomycetota</taxon>
        <taxon>Actinomycetes</taxon>
        <taxon>Micromonosporales</taxon>
        <taxon>Micromonosporaceae</taxon>
        <taxon>Catellatospora</taxon>
    </lineage>
</organism>
<keyword evidence="3" id="KW-1185">Reference proteome</keyword>
<dbReference type="Pfam" id="PF00293">
    <property type="entry name" value="NUDIX"/>
    <property type="match status" value="1"/>
</dbReference>
<evidence type="ECO:0000313" key="2">
    <source>
        <dbReference type="EMBL" id="GIF93331.1"/>
    </source>
</evidence>
<reference evidence="2 3" key="1">
    <citation type="submission" date="2021-01" db="EMBL/GenBank/DDBJ databases">
        <title>Whole genome shotgun sequence of Catellatospora chokoriensis NBRC 107358.</title>
        <authorList>
            <person name="Komaki H."/>
            <person name="Tamura T."/>
        </authorList>
    </citation>
    <scope>NUCLEOTIDE SEQUENCE [LARGE SCALE GENOMIC DNA]</scope>
    <source>
        <strain evidence="2 3">NBRC 107358</strain>
    </source>
</reference>
<dbReference type="SUPFAM" id="SSF55811">
    <property type="entry name" value="Nudix"/>
    <property type="match status" value="1"/>
</dbReference>
<dbReference type="CDD" id="cd04663">
    <property type="entry name" value="NUDIX_Hydrolase"/>
    <property type="match status" value="1"/>
</dbReference>
<evidence type="ECO:0000313" key="3">
    <source>
        <dbReference type="Proteomes" id="UP000619293"/>
    </source>
</evidence>